<protein>
    <submittedName>
        <fullName evidence="6">Methyl-accepting chemotaxis protein</fullName>
    </submittedName>
</protein>
<dbReference type="GO" id="GO:0007165">
    <property type="term" value="P:signal transduction"/>
    <property type="evidence" value="ECO:0007669"/>
    <property type="project" value="UniProtKB-KW"/>
</dbReference>
<feature type="domain" description="Methyl-accepting transducer" evidence="5">
    <location>
        <begin position="425"/>
        <end position="668"/>
    </location>
</feature>
<evidence type="ECO:0000313" key="7">
    <source>
        <dbReference type="Proteomes" id="UP000676246"/>
    </source>
</evidence>
<keyword evidence="1" id="KW-0145">Chemotaxis</keyword>
<dbReference type="InterPro" id="IPR051310">
    <property type="entry name" value="MCP_chemotaxis"/>
</dbReference>
<dbReference type="SMART" id="SM00283">
    <property type="entry name" value="MA"/>
    <property type="match status" value="1"/>
</dbReference>
<evidence type="ECO:0000256" key="4">
    <source>
        <dbReference type="SAM" id="Phobius"/>
    </source>
</evidence>
<comment type="caution">
    <text evidence="6">The sequence shown here is derived from an EMBL/GenBank/DDBJ whole genome shotgun (WGS) entry which is preliminary data.</text>
</comment>
<keyword evidence="4" id="KW-1133">Transmembrane helix</keyword>
<dbReference type="InterPro" id="IPR004089">
    <property type="entry name" value="MCPsignal_dom"/>
</dbReference>
<keyword evidence="7" id="KW-1185">Reference proteome</keyword>
<dbReference type="PANTHER" id="PTHR43531">
    <property type="entry name" value="PROTEIN ICFG"/>
    <property type="match status" value="1"/>
</dbReference>
<evidence type="ECO:0000256" key="2">
    <source>
        <dbReference type="ARBA" id="ARBA00029447"/>
    </source>
</evidence>
<gene>
    <name evidence="6" type="ORF">KAK03_12580</name>
</gene>
<feature type="transmembrane region" description="Helical" evidence="4">
    <location>
        <begin position="47"/>
        <end position="70"/>
    </location>
</feature>
<keyword evidence="3" id="KW-0807">Transducer</keyword>
<keyword evidence="4" id="KW-0472">Membrane</keyword>
<sequence length="684" mass="73841">MIDLRHLLGLHRRRSDGSVEQLHLLRYHGLWGPGVRLLQNLRFRSKIMLLLVSLAMPLALLLTQLALAGWTEWRELQRSVAALKVYRAVANEQLALGQLGVAMFDADRDPAAAPQVAQALKAAQQAAADLRQQLASEPATAERLREALYVLRDDDRTLQALVADTRSGAAGRPPAKYMGLLDVQAGLDTFRTAVLQEGGKALHDQHVAFALNAGALDAMPLVNRHLWRSERPGVRVFTEEGRAAHGIRLLESTVVMQREVDVLRSHLDSLSDDGLPEIANLRRSIDQLTSFGALARRLAGVAQTAGSEAEVVRAMGMDVAGFLRQARGSQALARGLHEQLMNLAERTQQQRLAHTRAALLSVALSTLACLAVMAYLLVCVVKVVGGGLSELCSRVDALAKGDLSEKPEARGTDEVGQALTALSMSTHRMSTLFEAVTQGVAAVSFASREVAVGNAGLNGRTGDIQRSIEDVGQRARASMEAMNRAGGEVDRIAEHMREVRVDAHRSRRAAQELASCMNGLQAKSREIGRVVMLVESVAHQTRLLSLNASVEAARAGAAGKGFAVVAQEVRQLARRSETAAHKIAEIVKASVDEIAQGNLLTERVGESVRKTDERVGEVSAIMGDIVRLTQAGRDQSSEVVGITRQVEESAGGNARMVEQLAQASAGLREQGDHLKRSMQHFVFG</sequence>
<dbReference type="RefSeq" id="WP_210854307.1">
    <property type="nucleotide sequence ID" value="NZ_JAGQDD010000008.1"/>
</dbReference>
<evidence type="ECO:0000259" key="5">
    <source>
        <dbReference type="PROSITE" id="PS50111"/>
    </source>
</evidence>
<reference evidence="6 7" key="1">
    <citation type="submission" date="2021-04" db="EMBL/GenBank/DDBJ databases">
        <title>The genome sequence of Ideonella sp. 3Y2.</title>
        <authorList>
            <person name="Liu Y."/>
        </authorList>
    </citation>
    <scope>NUCLEOTIDE SEQUENCE [LARGE SCALE GENOMIC DNA]</scope>
    <source>
        <strain evidence="6 7">3Y2</strain>
    </source>
</reference>
<proteinExistence type="inferred from homology"/>
<dbReference type="Pfam" id="PF00015">
    <property type="entry name" value="MCPsignal"/>
    <property type="match status" value="1"/>
</dbReference>
<dbReference type="Gene3D" id="1.10.287.950">
    <property type="entry name" value="Methyl-accepting chemotaxis protein"/>
    <property type="match status" value="1"/>
</dbReference>
<accession>A0A941BFR3</accession>
<keyword evidence="4" id="KW-0812">Transmembrane</keyword>
<dbReference type="GO" id="GO:0016020">
    <property type="term" value="C:membrane"/>
    <property type="evidence" value="ECO:0007669"/>
    <property type="project" value="InterPro"/>
</dbReference>
<evidence type="ECO:0000313" key="6">
    <source>
        <dbReference type="EMBL" id="MBQ0931322.1"/>
    </source>
</evidence>
<dbReference type="EMBL" id="JAGQDD010000008">
    <property type="protein sequence ID" value="MBQ0931322.1"/>
    <property type="molecule type" value="Genomic_DNA"/>
</dbReference>
<dbReference type="SUPFAM" id="SSF58104">
    <property type="entry name" value="Methyl-accepting chemotaxis protein (MCP) signaling domain"/>
    <property type="match status" value="1"/>
</dbReference>
<name>A0A941BFR3_9BURK</name>
<organism evidence="6 7">
    <name type="scientific">Ideonella alba</name>
    <dbReference type="NCBI Taxonomy" id="2824118"/>
    <lineage>
        <taxon>Bacteria</taxon>
        <taxon>Pseudomonadati</taxon>
        <taxon>Pseudomonadota</taxon>
        <taxon>Betaproteobacteria</taxon>
        <taxon>Burkholderiales</taxon>
        <taxon>Sphaerotilaceae</taxon>
        <taxon>Ideonella</taxon>
    </lineage>
</organism>
<dbReference type="PROSITE" id="PS50111">
    <property type="entry name" value="CHEMOTAXIS_TRANSDUC_2"/>
    <property type="match status" value="1"/>
</dbReference>
<dbReference type="PANTHER" id="PTHR43531:SF11">
    <property type="entry name" value="METHYL-ACCEPTING CHEMOTAXIS PROTEIN 3"/>
    <property type="match status" value="1"/>
</dbReference>
<dbReference type="Proteomes" id="UP000676246">
    <property type="component" value="Unassembled WGS sequence"/>
</dbReference>
<evidence type="ECO:0000256" key="3">
    <source>
        <dbReference type="PROSITE-ProRule" id="PRU00284"/>
    </source>
</evidence>
<dbReference type="GO" id="GO:0006935">
    <property type="term" value="P:chemotaxis"/>
    <property type="evidence" value="ECO:0007669"/>
    <property type="project" value="UniProtKB-KW"/>
</dbReference>
<comment type="similarity">
    <text evidence="2">Belongs to the methyl-accepting chemotaxis (MCP) protein family.</text>
</comment>
<evidence type="ECO:0000256" key="1">
    <source>
        <dbReference type="ARBA" id="ARBA00022500"/>
    </source>
</evidence>
<feature type="transmembrane region" description="Helical" evidence="4">
    <location>
        <begin position="357"/>
        <end position="378"/>
    </location>
</feature>
<dbReference type="AlphaFoldDB" id="A0A941BFR3"/>